<reference evidence="2 3" key="1">
    <citation type="journal article" date="2019" name="Int. J. Syst. Evol. Microbiol.">
        <title>The Global Catalogue of Microorganisms (GCM) 10K type strain sequencing project: providing services to taxonomists for standard genome sequencing and annotation.</title>
        <authorList>
            <consortium name="The Broad Institute Genomics Platform"/>
            <consortium name="The Broad Institute Genome Sequencing Center for Infectious Disease"/>
            <person name="Wu L."/>
            <person name="Ma J."/>
        </authorList>
    </citation>
    <scope>NUCLEOTIDE SEQUENCE [LARGE SCALE GENOMIC DNA]</scope>
    <source>
        <strain evidence="2 3">JCM 11444</strain>
    </source>
</reference>
<evidence type="ECO:0000313" key="2">
    <source>
        <dbReference type="EMBL" id="GAA0928147.1"/>
    </source>
</evidence>
<feature type="compositionally biased region" description="Low complexity" evidence="1">
    <location>
        <begin position="1"/>
        <end position="19"/>
    </location>
</feature>
<comment type="caution">
    <text evidence="2">The sequence shown here is derived from an EMBL/GenBank/DDBJ whole genome shotgun (WGS) entry which is preliminary data.</text>
</comment>
<dbReference type="EMBL" id="BAAAID010000015">
    <property type="protein sequence ID" value="GAA0928147.1"/>
    <property type="molecule type" value="Genomic_DNA"/>
</dbReference>
<dbReference type="Proteomes" id="UP001500418">
    <property type="component" value="Unassembled WGS sequence"/>
</dbReference>
<feature type="compositionally biased region" description="Low complexity" evidence="1">
    <location>
        <begin position="50"/>
        <end position="66"/>
    </location>
</feature>
<name>A0ABN1PI52_9ACTN</name>
<protein>
    <submittedName>
        <fullName evidence="2">Uncharacterized protein</fullName>
    </submittedName>
</protein>
<feature type="compositionally biased region" description="Polar residues" evidence="1">
    <location>
        <begin position="67"/>
        <end position="82"/>
    </location>
</feature>
<evidence type="ECO:0000313" key="3">
    <source>
        <dbReference type="Proteomes" id="UP001500418"/>
    </source>
</evidence>
<sequence length="137" mass="14306">MWCTTTTSTDSPVTTAPASVGDGPAAEVNSVARRGGSPARSKACEHARSIRASSSSAATVTTGRSTPASATDTISWYGSPSTCGKRVRRLSCRATTSPNAARSAEMSNRPDNRNTSGTLYKALAPSSRSTNHNRRWA</sequence>
<feature type="region of interest" description="Disordered" evidence="1">
    <location>
        <begin position="1"/>
        <end position="137"/>
    </location>
</feature>
<gene>
    <name evidence="2" type="ORF">GCM10009575_029380</name>
</gene>
<keyword evidence="3" id="KW-1185">Reference proteome</keyword>
<proteinExistence type="predicted"/>
<accession>A0ABN1PI52</accession>
<organism evidence="2 3">
    <name type="scientific">Streptomyces rhizosphaericus</name>
    <dbReference type="NCBI Taxonomy" id="114699"/>
    <lineage>
        <taxon>Bacteria</taxon>
        <taxon>Bacillati</taxon>
        <taxon>Actinomycetota</taxon>
        <taxon>Actinomycetes</taxon>
        <taxon>Kitasatosporales</taxon>
        <taxon>Streptomycetaceae</taxon>
        <taxon>Streptomyces</taxon>
        <taxon>Streptomyces violaceusniger group</taxon>
    </lineage>
</organism>
<evidence type="ECO:0000256" key="1">
    <source>
        <dbReference type="SAM" id="MobiDB-lite"/>
    </source>
</evidence>